<feature type="region of interest" description="Disordered" evidence="12">
    <location>
        <begin position="996"/>
        <end position="1038"/>
    </location>
</feature>
<name>A0A0U2UD68_TERTR</name>
<dbReference type="SMART" id="SM00355">
    <property type="entry name" value="ZnF_C2H2"/>
    <property type="match status" value="5"/>
</dbReference>
<dbReference type="Pfam" id="PF23561">
    <property type="entry name" value="zf-C2H2_15"/>
    <property type="match status" value="1"/>
</dbReference>
<feature type="compositionally biased region" description="Basic and acidic residues" evidence="12">
    <location>
        <begin position="12"/>
        <end position="22"/>
    </location>
</feature>
<keyword evidence="3" id="KW-0479">Metal-binding</keyword>
<dbReference type="EMBL" id="KT253955">
    <property type="protein sequence ID" value="ALS19759.1"/>
    <property type="molecule type" value="mRNA"/>
</dbReference>
<evidence type="ECO:0000259" key="13">
    <source>
        <dbReference type="PROSITE" id="PS50157"/>
    </source>
</evidence>
<dbReference type="FunFam" id="3.30.160.60:FF:000031">
    <property type="entry name" value="GLI family zinc finger 3"/>
    <property type="match status" value="1"/>
</dbReference>
<evidence type="ECO:0000256" key="10">
    <source>
        <dbReference type="ARBA" id="ARBA00023242"/>
    </source>
</evidence>
<evidence type="ECO:0000256" key="3">
    <source>
        <dbReference type="ARBA" id="ARBA00022723"/>
    </source>
</evidence>
<feature type="compositionally biased region" description="Basic and acidic residues" evidence="12">
    <location>
        <begin position="395"/>
        <end position="412"/>
    </location>
</feature>
<evidence type="ECO:0000256" key="5">
    <source>
        <dbReference type="ARBA" id="ARBA00022771"/>
    </source>
</evidence>
<gene>
    <name evidence="14" type="primary">gli</name>
</gene>
<feature type="domain" description="C2H2-type" evidence="13">
    <location>
        <begin position="496"/>
        <end position="523"/>
    </location>
</feature>
<protein>
    <submittedName>
        <fullName evidence="14">Gli</fullName>
    </submittedName>
</protein>
<accession>A0A0U2UD68</accession>
<proteinExistence type="evidence at transcript level"/>
<evidence type="ECO:0000256" key="6">
    <source>
        <dbReference type="ARBA" id="ARBA00022833"/>
    </source>
</evidence>
<keyword evidence="9" id="KW-0804">Transcription</keyword>
<evidence type="ECO:0000256" key="11">
    <source>
        <dbReference type="PROSITE-ProRule" id="PRU00042"/>
    </source>
</evidence>
<dbReference type="GO" id="GO:0000981">
    <property type="term" value="F:DNA-binding transcription factor activity, RNA polymerase II-specific"/>
    <property type="evidence" value="ECO:0007669"/>
    <property type="project" value="TreeGrafter"/>
</dbReference>
<dbReference type="SUPFAM" id="SSF57667">
    <property type="entry name" value="beta-beta-alpha zinc fingers"/>
    <property type="match status" value="3"/>
</dbReference>
<feature type="region of interest" description="Disordered" evidence="12">
    <location>
        <begin position="233"/>
        <end position="278"/>
    </location>
</feature>
<feature type="domain" description="C2H2-type" evidence="13">
    <location>
        <begin position="554"/>
        <end position="584"/>
    </location>
</feature>
<dbReference type="GO" id="GO:0000978">
    <property type="term" value="F:RNA polymerase II cis-regulatory region sequence-specific DNA binding"/>
    <property type="evidence" value="ECO:0007669"/>
    <property type="project" value="TreeGrafter"/>
</dbReference>
<feature type="compositionally biased region" description="Basic and acidic residues" evidence="12">
    <location>
        <begin position="63"/>
        <end position="72"/>
    </location>
</feature>
<evidence type="ECO:0000256" key="12">
    <source>
        <dbReference type="SAM" id="MobiDB-lite"/>
    </source>
</evidence>
<feature type="region of interest" description="Disordered" evidence="12">
    <location>
        <begin position="1"/>
        <end position="80"/>
    </location>
</feature>
<evidence type="ECO:0000256" key="4">
    <source>
        <dbReference type="ARBA" id="ARBA00022737"/>
    </source>
</evidence>
<dbReference type="PANTHER" id="PTHR45718">
    <property type="entry name" value="TRANSCRIPTIONAL ACTIVATOR CUBITUS INTERRUPTUS"/>
    <property type="match status" value="1"/>
</dbReference>
<organism evidence="14">
    <name type="scientific">Terebratalia transversa</name>
    <name type="common">Transverse lampshell</name>
    <dbReference type="NCBI Taxonomy" id="34513"/>
    <lineage>
        <taxon>Eukaryota</taxon>
        <taxon>Metazoa</taxon>
        <taxon>Spiralia</taxon>
        <taxon>Lophotrochozoa</taxon>
        <taxon>Brachiopoda</taxon>
        <taxon>Rhynchonelliformea</taxon>
        <taxon>Rhynchonellata</taxon>
        <taxon>Terebratellidina</taxon>
        <taxon>Laqueoidea</taxon>
        <taxon>Laqueidae</taxon>
        <taxon>Terebratalia</taxon>
    </lineage>
</organism>
<dbReference type="InterPro" id="IPR056436">
    <property type="entry name" value="Znf-C2H2_ZIC1-5/GLI1-3-like"/>
</dbReference>
<feature type="domain" description="C2H2-type" evidence="13">
    <location>
        <begin position="524"/>
        <end position="553"/>
    </location>
</feature>
<feature type="compositionally biased region" description="Polar residues" evidence="12">
    <location>
        <begin position="242"/>
        <end position="261"/>
    </location>
</feature>
<feature type="compositionally biased region" description="Polar residues" evidence="12">
    <location>
        <begin position="667"/>
        <end position="683"/>
    </location>
</feature>
<reference evidence="14" key="1">
    <citation type="submission" date="2015-07" db="EMBL/GenBank/DDBJ databases">
        <title>Expression of segment polarity genes in brachiopod larvae.</title>
        <authorList>
            <person name="Vellutini B.C."/>
            <person name="Hejnol A."/>
        </authorList>
    </citation>
    <scope>NUCLEOTIDE SEQUENCE</scope>
</reference>
<dbReference type="GO" id="GO:0005634">
    <property type="term" value="C:nucleus"/>
    <property type="evidence" value="ECO:0007669"/>
    <property type="project" value="UniProtKB-SubCell"/>
</dbReference>
<dbReference type="InterPro" id="IPR013087">
    <property type="entry name" value="Znf_C2H2_type"/>
</dbReference>
<dbReference type="PANTHER" id="PTHR45718:SF4">
    <property type="entry name" value="TRANSCRIPTIONAL ACTIVATOR CUBITUS INTERRUPTUS"/>
    <property type="match status" value="1"/>
</dbReference>
<keyword evidence="5 11" id="KW-0863">Zinc-finger</keyword>
<comment type="similarity">
    <text evidence="2">Belongs to the GLI C2H2-type zinc-finger protein family.</text>
</comment>
<dbReference type="PROSITE" id="PS00028">
    <property type="entry name" value="ZINC_FINGER_C2H2_1"/>
    <property type="match status" value="4"/>
</dbReference>
<feature type="compositionally biased region" description="Polar residues" evidence="12">
    <location>
        <begin position="1174"/>
        <end position="1196"/>
    </location>
</feature>
<evidence type="ECO:0000256" key="7">
    <source>
        <dbReference type="ARBA" id="ARBA00023015"/>
    </source>
</evidence>
<dbReference type="FunFam" id="3.30.160.60:FF:000019">
    <property type="entry name" value="GLI family zinc finger 3"/>
    <property type="match status" value="1"/>
</dbReference>
<feature type="region of interest" description="Disordered" evidence="12">
    <location>
        <begin position="383"/>
        <end position="412"/>
    </location>
</feature>
<keyword evidence="4" id="KW-0677">Repeat</keyword>
<dbReference type="InterPro" id="IPR036236">
    <property type="entry name" value="Znf_C2H2_sf"/>
</dbReference>
<evidence type="ECO:0000256" key="1">
    <source>
        <dbReference type="ARBA" id="ARBA00004123"/>
    </source>
</evidence>
<keyword evidence="10" id="KW-0539">Nucleus</keyword>
<evidence type="ECO:0000256" key="8">
    <source>
        <dbReference type="ARBA" id="ARBA00023125"/>
    </source>
</evidence>
<evidence type="ECO:0000256" key="2">
    <source>
        <dbReference type="ARBA" id="ARBA00010831"/>
    </source>
</evidence>
<dbReference type="FunFam" id="3.30.160.60:FF:000048">
    <property type="entry name" value="GLI family zinc finger 3"/>
    <property type="match status" value="1"/>
</dbReference>
<feature type="domain" description="C2H2-type" evidence="13">
    <location>
        <begin position="585"/>
        <end position="610"/>
    </location>
</feature>
<sequence>MESEGQTKSKSHKNDIKAERQSADTSTMTLSKEESPLVQRRHRSNSGLEPVAEEPSTSTGVTQDEHSVETIDRGTGPTPLPPPPLIPQLSHLDASRLQAYYSSLSSFDPRNGLIDPYAAAAAAFPYPYPTIPFPINHPLPVTSQTQEGRYHWPAAMYHTPGHGFASPAHSEVSLLNLERRGSGEPLAHLASRIHWEQIHRSAFQSPLTARSPLMAMPPPSEYLRQAALSQRSMFSDMPPTPGSGSITLPGSMDSSRLTSPRPSLISFKSRKRPLSQSSPISDFLDIQSLTRSSEGSLQLTPLLQHHSRSSSAASGSYGHLSAASFAPSPAHGQMSIPNPFIKAHPSIPSSPFFHPMIHPALMRQHSSGNDTPVPHIVESRTTILPSSKNEPQPPKIEHDSSVSSTVHEDDVKRSRIKKENTGAVGYSCMDQKTHHFDRQFSEDPNRIPVEGEPDFIETNCHWVDCSVEYDTQAALVRHINQDHIQSNKKLFVCRWNDCSRAEKPFKAQYMLVVHMRRHTGEKPHKCTFEGCQKAYSRLENLKTHLRSHTGEKPYMCEFPGCSKAFSNASDRAKHQNRTHSNAKPYVCKAPGCTKRYTDPSSLRKHVKTVHGPDFYANKKHKGSNDPSNNNNNMKEEKDFDEEDSKERKMEDCLTVTQLQGERRRSQDNVGSISQGGPHSNGSGSDIEINVTRTHNDHDLREHVNSGSNLTEAIEYEEDFELSEPVELEVPGQNGMVMVQNRINRNRNMKAKLGKPSASIPSLPQLPAINANRSGSGSVPGMTDISNKITARKQHSPHNKRINELAGLNEDAPMQENMNYQGSRRDSNSTISSYMSSLRSDASPFPFSKFSSRRSSEASQVSARLSIINSPYEYDIMGNMPHHSRRSSNGSINNMTAQMQQARLNSNPNLVVQSQAMSLRSPSSRMSNDRIARLVASRRDQWLNENFRCQTSTPCHTPLPHEFPNREVRRASDPVRSVDPNFTALKQLQRFHSLNAMKPLPTPHSMRSLRRKTDSHDPIHSSQSSIATNYTQDGNSDFGSQYLDSNASMAYDADEAALEEKMAQDNFDMLIDIPDDMQRFLEEHSHQMGDTIDESRPSTVLTAVQEEDNLKTPVPPPCEHHQFVANGANQNICVHCNMKYNATLAQNSMARNRPQNRVPVPPSGLRKDSPRRQPVPTTKPRSIHNNNIPESNRNTMPYSGQDISMQTSNMRPGNIHQGNMVGNTSNNMVQQPMQTFNNQMQMNSVQQNMQPVINGPNMMQQHVNNNHSQAMMQMNNVSYPPNMQMYNGFQQQPNSGMFPQGSMMWQQGQNNTNMGQINMNQNHMLQGQMGMNQRHVNMGQGQVNIGQGQLNMGQGQINMVPMMNGQMPQNHAGERQSPQIQVPHISQSQIPARATRGRRNGLQQLPPGNQAVMCNQINNMPMNGMQQDTIQGPINNNPVQHMYNMQNNNQLNRMMAPPQNTYNGDQDGNYRPSCMIPVNTQMSPGCNQVSSSTDIKQGYRARDDCQQYSQQSSQTPQFDTMMMPNLDENLIDNLNSISMETFSAAGMIQKSTSSSRMTTPCVDSKSQTPIFNTSNMVVNDMSSTLSQLAEENRYLNLRQ</sequence>
<dbReference type="FunFam" id="3.30.160.60:FF:000036">
    <property type="entry name" value="GLI family zinc finger 3"/>
    <property type="match status" value="1"/>
</dbReference>
<feature type="compositionally biased region" description="Polar residues" evidence="12">
    <location>
        <begin position="1019"/>
        <end position="1038"/>
    </location>
</feature>
<evidence type="ECO:0000313" key="14">
    <source>
        <dbReference type="EMBL" id="ALS19759.1"/>
    </source>
</evidence>
<dbReference type="GO" id="GO:0008270">
    <property type="term" value="F:zinc ion binding"/>
    <property type="evidence" value="ECO:0007669"/>
    <property type="project" value="UniProtKB-KW"/>
</dbReference>
<dbReference type="Gene3D" id="3.30.160.60">
    <property type="entry name" value="Classic Zinc Finger"/>
    <property type="match status" value="5"/>
</dbReference>
<dbReference type="Pfam" id="PF00096">
    <property type="entry name" value="zf-C2H2"/>
    <property type="match status" value="2"/>
</dbReference>
<comment type="subcellular location">
    <subcellularLocation>
        <location evidence="1">Nucleus</location>
    </subcellularLocation>
</comment>
<keyword evidence="8" id="KW-0238">DNA-binding</keyword>
<feature type="region of interest" description="Disordered" evidence="12">
    <location>
        <begin position="1148"/>
        <end position="1196"/>
    </location>
</feature>
<dbReference type="PROSITE" id="PS50157">
    <property type="entry name" value="ZINC_FINGER_C2H2_2"/>
    <property type="match status" value="4"/>
</dbReference>
<feature type="region of interest" description="Disordered" evidence="12">
    <location>
        <begin position="598"/>
        <end position="688"/>
    </location>
</feature>
<evidence type="ECO:0000256" key="9">
    <source>
        <dbReference type="ARBA" id="ARBA00023163"/>
    </source>
</evidence>
<keyword evidence="6" id="KW-0862">Zinc</keyword>
<keyword evidence="7" id="KW-0805">Transcription regulation</keyword>
<dbReference type="InterPro" id="IPR043359">
    <property type="entry name" value="GLI-like"/>
</dbReference>